<dbReference type="OrthoDB" id="272002at2"/>
<keyword evidence="4 5" id="KW-0472">Membrane</keyword>
<dbReference type="Pfam" id="PF04191">
    <property type="entry name" value="PEMT"/>
    <property type="match status" value="1"/>
</dbReference>
<gene>
    <name evidence="6" type="ORF">HG66A1_03560</name>
</gene>
<keyword evidence="7" id="KW-1185">Reference proteome</keyword>
<dbReference type="AlphaFoldDB" id="A0A517PGU8"/>
<keyword evidence="3 5" id="KW-1133">Transmembrane helix</keyword>
<accession>A0A517PGU8</accession>
<organism evidence="6 7">
    <name type="scientific">Gimesia chilikensis</name>
    <dbReference type="NCBI Taxonomy" id="2605989"/>
    <lineage>
        <taxon>Bacteria</taxon>
        <taxon>Pseudomonadati</taxon>
        <taxon>Planctomycetota</taxon>
        <taxon>Planctomycetia</taxon>
        <taxon>Planctomycetales</taxon>
        <taxon>Planctomycetaceae</taxon>
        <taxon>Gimesia</taxon>
    </lineage>
</organism>
<sequence>MFKITFRPTRAETPLWWLLLKIVLQTVVFWTLFLLVIPAGLIWLEGTLGWPAFRFDGQRVLGVILFVLGGSLGLTSGATMGIYGRGTPVPFDTARQLVVAGPYRFVRNPMAIAGLVQGAAVGLYFGSGLVLAYVVVGMVLWNICVRPVEEQDLETRFGEAFVEYRREVRCWVPRWKGYRVVGK</sequence>
<comment type="subcellular location">
    <subcellularLocation>
        <location evidence="1">Endomembrane system</location>
        <topology evidence="1">Multi-pass membrane protein</topology>
    </subcellularLocation>
</comment>
<evidence type="ECO:0000313" key="6">
    <source>
        <dbReference type="EMBL" id="QDT18595.1"/>
    </source>
</evidence>
<evidence type="ECO:0000256" key="2">
    <source>
        <dbReference type="ARBA" id="ARBA00022692"/>
    </source>
</evidence>
<reference evidence="6 7" key="1">
    <citation type="submission" date="2019-02" db="EMBL/GenBank/DDBJ databases">
        <title>Deep-cultivation of Planctomycetes and their phenomic and genomic characterization uncovers novel biology.</title>
        <authorList>
            <person name="Wiegand S."/>
            <person name="Jogler M."/>
            <person name="Boedeker C."/>
            <person name="Pinto D."/>
            <person name="Vollmers J."/>
            <person name="Rivas-Marin E."/>
            <person name="Kohn T."/>
            <person name="Peeters S.H."/>
            <person name="Heuer A."/>
            <person name="Rast P."/>
            <person name="Oberbeckmann S."/>
            <person name="Bunk B."/>
            <person name="Jeske O."/>
            <person name="Meyerdierks A."/>
            <person name="Storesund J.E."/>
            <person name="Kallscheuer N."/>
            <person name="Luecker S."/>
            <person name="Lage O.M."/>
            <person name="Pohl T."/>
            <person name="Merkel B.J."/>
            <person name="Hornburger P."/>
            <person name="Mueller R.-W."/>
            <person name="Bruemmer F."/>
            <person name="Labrenz M."/>
            <person name="Spormann A.M."/>
            <person name="Op den Camp H."/>
            <person name="Overmann J."/>
            <person name="Amann R."/>
            <person name="Jetten M.S.M."/>
            <person name="Mascher T."/>
            <person name="Medema M.H."/>
            <person name="Devos D.P."/>
            <person name="Kaster A.-K."/>
            <person name="Ovreas L."/>
            <person name="Rohde M."/>
            <person name="Galperin M.Y."/>
            <person name="Jogler C."/>
        </authorList>
    </citation>
    <scope>NUCLEOTIDE SEQUENCE [LARGE SCALE GENOMIC DNA]</scope>
    <source>
        <strain evidence="6 7">HG66A1</strain>
    </source>
</reference>
<evidence type="ECO:0008006" key="8">
    <source>
        <dbReference type="Google" id="ProtNLM"/>
    </source>
</evidence>
<feature type="transmembrane region" description="Helical" evidence="5">
    <location>
        <begin position="15"/>
        <end position="44"/>
    </location>
</feature>
<dbReference type="Gene3D" id="1.20.120.1630">
    <property type="match status" value="1"/>
</dbReference>
<evidence type="ECO:0000313" key="7">
    <source>
        <dbReference type="Proteomes" id="UP000320421"/>
    </source>
</evidence>
<evidence type="ECO:0000256" key="5">
    <source>
        <dbReference type="SAM" id="Phobius"/>
    </source>
</evidence>
<proteinExistence type="predicted"/>
<dbReference type="InterPro" id="IPR007318">
    <property type="entry name" value="Phopholipid_MeTrfase"/>
</dbReference>
<protein>
    <recommendedName>
        <fullName evidence="8">Isoprenylcysteine carboxylmethyltransferase family protein</fullName>
    </recommendedName>
</protein>
<feature type="transmembrane region" description="Helical" evidence="5">
    <location>
        <begin position="111"/>
        <end position="136"/>
    </location>
</feature>
<dbReference type="RefSeq" id="WP_145180265.1">
    <property type="nucleotide sequence ID" value="NZ_CP036266.1"/>
</dbReference>
<dbReference type="GO" id="GO:0012505">
    <property type="term" value="C:endomembrane system"/>
    <property type="evidence" value="ECO:0007669"/>
    <property type="project" value="UniProtKB-SubCell"/>
</dbReference>
<evidence type="ECO:0000256" key="3">
    <source>
        <dbReference type="ARBA" id="ARBA00022989"/>
    </source>
</evidence>
<evidence type="ECO:0000256" key="4">
    <source>
        <dbReference type="ARBA" id="ARBA00023136"/>
    </source>
</evidence>
<evidence type="ECO:0000256" key="1">
    <source>
        <dbReference type="ARBA" id="ARBA00004127"/>
    </source>
</evidence>
<dbReference type="EMBL" id="CP036266">
    <property type="protein sequence ID" value="QDT18595.1"/>
    <property type="molecule type" value="Genomic_DNA"/>
</dbReference>
<keyword evidence="2 5" id="KW-0812">Transmembrane</keyword>
<name>A0A517PGU8_9PLAN</name>
<dbReference type="Proteomes" id="UP000320421">
    <property type="component" value="Chromosome"/>
</dbReference>
<feature type="transmembrane region" description="Helical" evidence="5">
    <location>
        <begin position="60"/>
        <end position="83"/>
    </location>
</feature>